<feature type="transmembrane region" description="Helical" evidence="13">
    <location>
        <begin position="447"/>
        <end position="466"/>
    </location>
</feature>
<evidence type="ECO:0000256" key="1">
    <source>
        <dbReference type="ARBA" id="ARBA00003019"/>
    </source>
</evidence>
<sequence>MGSLLLAQGRTIPPARVTLAFDITILRAKSELQSPPHPRISPSLPTAKEKKMEIYAAYFTALTCFNLALFTRQHLLTRTKQSSHISPEGGEEEESISLADLPNSPDKQAVWDFKRIYFGVYILATAADWLQGPYIYTLYKDDKDLPEPTVAALFTTGFVAAAVSASFVGSLADRYGRKAACLGYCVTYTVSCLSVLSSDLFVLFAGRALGGVSTTLLYSVFETWMVAEYHARELGACGLRLGDMFSSSVMLSGLTAIGSGVVGEALVKWTGSKSSPFLLAAVCLCVAFGGIWHFWTENLAFPSSIHSFSPSTEEKDHQQQSSTPAQATYRDFLRDKRLLTLTFTTTAFEGSMYLFVFFWSPALKAARVSGASTRGIPPENRGENVPGLPFGLIFASFMSAMMLGSMTTSALDLTSNLKTSSRLTLHTVALAAIALVTPVLAKSSETGVFWAFALFEICVGMYFPAMSKLKSEVVEERVRGKVYGMMRVPLNLFVVLALGSTKEGEAYRDTMFRTAGSLLLVAFVVIARYLD</sequence>
<feature type="transmembrane region" description="Helical" evidence="13">
    <location>
        <begin position="478"/>
        <end position="499"/>
    </location>
</feature>
<evidence type="ECO:0000256" key="12">
    <source>
        <dbReference type="SAM" id="MobiDB-lite"/>
    </source>
</evidence>
<feature type="transmembrane region" description="Helical" evidence="13">
    <location>
        <begin position="511"/>
        <end position="530"/>
    </location>
</feature>
<proteinExistence type="predicted"/>
<evidence type="ECO:0000256" key="2">
    <source>
        <dbReference type="ARBA" id="ARBA00004651"/>
    </source>
</evidence>
<evidence type="ECO:0000256" key="8">
    <source>
        <dbReference type="ARBA" id="ARBA00023065"/>
    </source>
</evidence>
<dbReference type="VEuPathDB" id="FungiDB:BTJ68_03094"/>
<dbReference type="PANTHER" id="PTHR23516:SF1">
    <property type="entry name" value="MOLYBDATE-ANION TRANSPORTER"/>
    <property type="match status" value="1"/>
</dbReference>
<dbReference type="Gene3D" id="1.20.1250.20">
    <property type="entry name" value="MFS general substrate transporter like domains"/>
    <property type="match status" value="1"/>
</dbReference>
<evidence type="ECO:0000313" key="15">
    <source>
        <dbReference type="Proteomes" id="UP000269539"/>
    </source>
</evidence>
<evidence type="ECO:0000256" key="6">
    <source>
        <dbReference type="ARBA" id="ARBA00022692"/>
    </source>
</evidence>
<dbReference type="AlphaFoldDB" id="A0A3M7D4Y8"/>
<organism evidence="14 15">
    <name type="scientific">Hortaea werneckii</name>
    <name type="common">Black yeast</name>
    <name type="synonym">Cladosporium werneckii</name>
    <dbReference type="NCBI Taxonomy" id="91943"/>
    <lineage>
        <taxon>Eukaryota</taxon>
        <taxon>Fungi</taxon>
        <taxon>Dikarya</taxon>
        <taxon>Ascomycota</taxon>
        <taxon>Pezizomycotina</taxon>
        <taxon>Dothideomycetes</taxon>
        <taxon>Dothideomycetidae</taxon>
        <taxon>Mycosphaerellales</taxon>
        <taxon>Teratosphaeriaceae</taxon>
        <taxon>Hortaea</taxon>
    </lineage>
</organism>
<feature type="transmembrane region" description="Helical" evidence="13">
    <location>
        <begin position="275"/>
        <end position="295"/>
    </location>
</feature>
<feature type="transmembrane region" description="Helical" evidence="13">
    <location>
        <begin position="151"/>
        <end position="172"/>
    </location>
</feature>
<dbReference type="GO" id="GO:0015098">
    <property type="term" value="F:molybdate ion transmembrane transporter activity"/>
    <property type="evidence" value="ECO:0007669"/>
    <property type="project" value="InterPro"/>
</dbReference>
<feature type="transmembrane region" description="Helical" evidence="13">
    <location>
        <begin position="241"/>
        <end position="263"/>
    </location>
</feature>
<dbReference type="Pfam" id="PF05631">
    <property type="entry name" value="MFS_5"/>
    <property type="match status" value="1"/>
</dbReference>
<dbReference type="PANTHER" id="PTHR23516">
    <property type="entry name" value="SAM (S-ADENOSYL METHIONINE) TRANSPORTER"/>
    <property type="match status" value="1"/>
</dbReference>
<evidence type="ECO:0000313" key="14">
    <source>
        <dbReference type="EMBL" id="RMY59405.1"/>
    </source>
</evidence>
<name>A0A3M7D4Y8_HORWE</name>
<dbReference type="SUPFAM" id="SSF103473">
    <property type="entry name" value="MFS general substrate transporter"/>
    <property type="match status" value="1"/>
</dbReference>
<evidence type="ECO:0000256" key="5">
    <source>
        <dbReference type="ARBA" id="ARBA00022475"/>
    </source>
</evidence>
<keyword evidence="6 13" id="KW-0812">Transmembrane</keyword>
<dbReference type="GO" id="GO:0005886">
    <property type="term" value="C:plasma membrane"/>
    <property type="evidence" value="ECO:0007669"/>
    <property type="project" value="UniProtKB-SubCell"/>
</dbReference>
<comment type="function">
    <text evidence="1">Mediates high-affinity intracellular uptake of the rare oligo-element molybdenum.</text>
</comment>
<keyword evidence="7 13" id="KW-1133">Transmembrane helix</keyword>
<dbReference type="InterPro" id="IPR008509">
    <property type="entry name" value="MOT2/MFSD5"/>
</dbReference>
<dbReference type="EMBL" id="QWIO01002246">
    <property type="protein sequence ID" value="RMY59405.1"/>
    <property type="molecule type" value="Genomic_DNA"/>
</dbReference>
<feature type="transmembrane region" description="Helical" evidence="13">
    <location>
        <begin position="54"/>
        <end position="71"/>
    </location>
</feature>
<keyword evidence="4" id="KW-0813">Transport</keyword>
<evidence type="ECO:0000256" key="13">
    <source>
        <dbReference type="SAM" id="Phobius"/>
    </source>
</evidence>
<evidence type="ECO:0000256" key="11">
    <source>
        <dbReference type="ARBA" id="ARBA00032555"/>
    </source>
</evidence>
<evidence type="ECO:0000256" key="9">
    <source>
        <dbReference type="ARBA" id="ARBA00023136"/>
    </source>
</evidence>
<feature type="transmembrane region" description="Helical" evidence="13">
    <location>
        <begin position="388"/>
        <end position="411"/>
    </location>
</feature>
<evidence type="ECO:0000256" key="7">
    <source>
        <dbReference type="ARBA" id="ARBA00022989"/>
    </source>
</evidence>
<feature type="transmembrane region" description="Helical" evidence="13">
    <location>
        <begin position="116"/>
        <end position="139"/>
    </location>
</feature>
<accession>A0A3M7D4Y8</accession>
<protein>
    <recommendedName>
        <fullName evidence="3">Molybdate-anion transporter</fullName>
    </recommendedName>
    <alternativeName>
        <fullName evidence="10">Major facilitator superfamily domain-containing protein 5</fullName>
    </alternativeName>
    <alternativeName>
        <fullName evidence="11">Molybdate transporter 2 homolog</fullName>
    </alternativeName>
</protein>
<keyword evidence="8" id="KW-0406">Ion transport</keyword>
<evidence type="ECO:0000256" key="3">
    <source>
        <dbReference type="ARBA" id="ARBA00021242"/>
    </source>
</evidence>
<feature type="transmembrane region" description="Helical" evidence="13">
    <location>
        <begin position="338"/>
        <end position="359"/>
    </location>
</feature>
<gene>
    <name evidence="14" type="ORF">D0864_13227</name>
</gene>
<keyword evidence="5" id="KW-1003">Cell membrane</keyword>
<feature type="region of interest" description="Disordered" evidence="12">
    <location>
        <begin position="81"/>
        <end position="101"/>
    </location>
</feature>
<evidence type="ECO:0000256" key="4">
    <source>
        <dbReference type="ARBA" id="ARBA00022448"/>
    </source>
</evidence>
<dbReference type="GO" id="GO:0006811">
    <property type="term" value="P:monoatomic ion transport"/>
    <property type="evidence" value="ECO:0007669"/>
    <property type="project" value="UniProtKB-KW"/>
</dbReference>
<comment type="subcellular location">
    <subcellularLocation>
        <location evidence="2">Cell membrane</location>
        <topology evidence="2">Multi-pass membrane protein</topology>
    </subcellularLocation>
</comment>
<reference evidence="14 15" key="1">
    <citation type="journal article" date="2018" name="BMC Genomics">
        <title>Genomic evidence for intraspecific hybridization in a clonal and extremely halotolerant yeast.</title>
        <authorList>
            <person name="Gostincar C."/>
            <person name="Stajich J.E."/>
            <person name="Zupancic J."/>
            <person name="Zalar P."/>
            <person name="Gunde-Cimerman N."/>
        </authorList>
    </citation>
    <scope>NUCLEOTIDE SEQUENCE [LARGE SCALE GENOMIC DNA]</scope>
    <source>
        <strain evidence="14 15">EXF-10513</strain>
    </source>
</reference>
<evidence type="ECO:0000256" key="10">
    <source>
        <dbReference type="ARBA" id="ARBA00030646"/>
    </source>
</evidence>
<dbReference type="InterPro" id="IPR036259">
    <property type="entry name" value="MFS_trans_sf"/>
</dbReference>
<feature type="transmembrane region" description="Helical" evidence="13">
    <location>
        <begin position="179"/>
        <end position="196"/>
    </location>
</feature>
<comment type="caution">
    <text evidence="14">The sequence shown here is derived from an EMBL/GenBank/DDBJ whole genome shotgun (WGS) entry which is preliminary data.</text>
</comment>
<keyword evidence="9 13" id="KW-0472">Membrane</keyword>
<dbReference type="Proteomes" id="UP000269539">
    <property type="component" value="Unassembled WGS sequence"/>
</dbReference>
<feature type="transmembrane region" description="Helical" evidence="13">
    <location>
        <begin position="423"/>
        <end position="441"/>
    </location>
</feature>